<dbReference type="RefSeq" id="WP_227319942.1">
    <property type="nucleotide sequence ID" value="NZ_JAESVB010000001.1"/>
</dbReference>
<reference evidence="1" key="1">
    <citation type="journal article" date="2021" name="Microorganisms">
        <title>Acidisoma silvae sp. nov. and Acidisomacellulosilytica sp. nov., Two Acidophilic Bacteria Isolated from Decaying Wood, Hydrolyzing Cellulose and Producing Poly-3-hydroxybutyrate.</title>
        <authorList>
            <person name="Mieszkin S."/>
            <person name="Pouder E."/>
            <person name="Uroz S."/>
            <person name="Simon-Colin C."/>
            <person name="Alain K."/>
        </authorList>
    </citation>
    <scope>NUCLEOTIDE SEQUENCE</scope>
    <source>
        <strain evidence="1">HW T2.11</strain>
    </source>
</reference>
<protein>
    <submittedName>
        <fullName evidence="1">YcaQ family DNA glycosylase</fullName>
    </submittedName>
</protein>
<dbReference type="EMBL" id="JAESVB010000001">
    <property type="protein sequence ID" value="MCB8874298.1"/>
    <property type="molecule type" value="Genomic_DNA"/>
</dbReference>
<evidence type="ECO:0000313" key="2">
    <source>
        <dbReference type="Proteomes" id="UP000708298"/>
    </source>
</evidence>
<keyword evidence="2" id="KW-1185">Reference proteome</keyword>
<dbReference type="Proteomes" id="UP000708298">
    <property type="component" value="Unassembled WGS sequence"/>
</dbReference>
<dbReference type="PANTHER" id="PTHR30528">
    <property type="entry name" value="CYTOPLASMIC PROTEIN"/>
    <property type="match status" value="1"/>
</dbReference>
<gene>
    <name evidence="1" type="ORF">ASILVAE211_03815</name>
</gene>
<dbReference type="AlphaFoldDB" id="A0A963YPI3"/>
<sequence length="360" mass="41386">MTDTLEKLRAIAIGRTFRPLTTLGGAVEAMGFVQADPIRAPARAQDLILRQRVTGYRPGDLERRFTRLGLEEDFFYAYGFMPRETMQLLHPRPDAEDPAADYRPRGLAAEVLALVTERRETHPRDLETVFGRDRAVNAWGGFSKETTQVLHQLHYHGLLRVVRRQDGIRVYGTAHKPHEPLPAEERRRRLLLLLLGIFAPISRPALGGLLALLRRGAPGLDDVGQTLDRLLAAGEVERTSLDRETYLWPAGMAMDVPSPSRGVRFLAPFDPLVWDRRRFAHLWGWVYRFEAYTPPPKRQFGYYALPVLWRDRMLGWVNVRMIDGQMQMEQGWIEPPPRSRDFTRALDAESARLEEFLKKE</sequence>
<evidence type="ECO:0000313" key="1">
    <source>
        <dbReference type="EMBL" id="MCB8874298.1"/>
    </source>
</evidence>
<comment type="caution">
    <text evidence="1">The sequence shown here is derived from an EMBL/GenBank/DDBJ whole genome shotgun (WGS) entry which is preliminary data.</text>
</comment>
<proteinExistence type="predicted"/>
<name>A0A963YPI3_9PROT</name>
<dbReference type="PANTHER" id="PTHR30528:SF0">
    <property type="entry name" value="CYTOPLASMIC PROTEIN"/>
    <property type="match status" value="1"/>
</dbReference>
<accession>A0A963YPI3</accession>
<dbReference type="Pfam" id="PF06224">
    <property type="entry name" value="AlkZ-like"/>
    <property type="match status" value="1"/>
</dbReference>
<reference evidence="1" key="2">
    <citation type="submission" date="2021-01" db="EMBL/GenBank/DDBJ databases">
        <authorList>
            <person name="Mieszkin S."/>
            <person name="Pouder E."/>
            <person name="Alain K."/>
        </authorList>
    </citation>
    <scope>NUCLEOTIDE SEQUENCE</scope>
    <source>
        <strain evidence="1">HW T2.11</strain>
    </source>
</reference>
<organism evidence="1 2">
    <name type="scientific">Acidisoma silvae</name>
    <dbReference type="NCBI Taxonomy" id="2802396"/>
    <lineage>
        <taxon>Bacteria</taxon>
        <taxon>Pseudomonadati</taxon>
        <taxon>Pseudomonadota</taxon>
        <taxon>Alphaproteobacteria</taxon>
        <taxon>Acetobacterales</taxon>
        <taxon>Acidocellaceae</taxon>
        <taxon>Acidisoma</taxon>
    </lineage>
</organism>
<dbReference type="InterPro" id="IPR009351">
    <property type="entry name" value="AlkZ-like"/>
</dbReference>